<proteinExistence type="predicted"/>
<dbReference type="Proteomes" id="UP000269396">
    <property type="component" value="Unassembled WGS sequence"/>
</dbReference>
<gene>
    <name evidence="1" type="ORF">SMTD_LOCUS4416</name>
</gene>
<keyword evidence="2" id="KW-1185">Reference proteome</keyword>
<dbReference type="AlphaFoldDB" id="A0A183NQM9"/>
<evidence type="ECO:0000313" key="1">
    <source>
        <dbReference type="EMBL" id="VDP06603.1"/>
    </source>
</evidence>
<reference evidence="1 2" key="1">
    <citation type="submission" date="2018-11" db="EMBL/GenBank/DDBJ databases">
        <authorList>
            <consortium name="Pathogen Informatics"/>
        </authorList>
    </citation>
    <scope>NUCLEOTIDE SEQUENCE [LARGE SCALE GENOMIC DNA]</scope>
    <source>
        <strain>Denwood</strain>
        <strain evidence="2">Zambia</strain>
    </source>
</reference>
<protein>
    <submittedName>
        <fullName evidence="1">Uncharacterized protein</fullName>
    </submittedName>
</protein>
<accession>A0A183NQM9</accession>
<dbReference type="STRING" id="31246.A0A183NQM9"/>
<sequence>MEREINQTRRQLTELLRLEKANEARESECLRLRKKIQSLSSSVIRSANELKEESTAYRKWRKEKETEVG</sequence>
<dbReference type="EMBL" id="UZAL01012381">
    <property type="protein sequence ID" value="VDP06603.1"/>
    <property type="molecule type" value="Genomic_DNA"/>
</dbReference>
<organism evidence="1 2">
    <name type="scientific">Schistosoma mattheei</name>
    <dbReference type="NCBI Taxonomy" id="31246"/>
    <lineage>
        <taxon>Eukaryota</taxon>
        <taxon>Metazoa</taxon>
        <taxon>Spiralia</taxon>
        <taxon>Lophotrochozoa</taxon>
        <taxon>Platyhelminthes</taxon>
        <taxon>Trematoda</taxon>
        <taxon>Digenea</taxon>
        <taxon>Strigeidida</taxon>
        <taxon>Schistosomatoidea</taxon>
        <taxon>Schistosomatidae</taxon>
        <taxon>Schistosoma</taxon>
    </lineage>
</organism>
<name>A0A183NQM9_9TREM</name>
<evidence type="ECO:0000313" key="2">
    <source>
        <dbReference type="Proteomes" id="UP000269396"/>
    </source>
</evidence>